<dbReference type="AlphaFoldDB" id="A0A1I4QIY9"/>
<gene>
    <name evidence="2" type="ORF">DW027_02695</name>
    <name evidence="1" type="ORF">LDZ35_11050</name>
    <name evidence="3" type="ORF">SAMN05216250_104139</name>
</gene>
<dbReference type="Pfam" id="PF07610">
    <property type="entry name" value="DUF1573"/>
    <property type="match status" value="1"/>
</dbReference>
<reference evidence="1" key="3">
    <citation type="submission" date="2023-08" db="EMBL/GenBank/DDBJ databases">
        <title>Mucin Metabolism Genes Underlie the Key Renovations of Bacteroides xylanisolvens Genomes in Captive Great Apes.</title>
        <authorList>
            <person name="Nishida A.H."/>
        </authorList>
    </citation>
    <scope>NUCLEOTIDE SEQUENCE</scope>
    <source>
        <strain evidence="1">P19.10B</strain>
    </source>
</reference>
<dbReference type="InterPro" id="IPR011467">
    <property type="entry name" value="DUF1573"/>
</dbReference>
<evidence type="ECO:0000313" key="3">
    <source>
        <dbReference type="EMBL" id="SFM39994.1"/>
    </source>
</evidence>
<dbReference type="EMBL" id="FOUM01000004">
    <property type="protein sequence ID" value="SFM39994.1"/>
    <property type="molecule type" value="Genomic_DNA"/>
</dbReference>
<dbReference type="EMBL" id="QROO01000002">
    <property type="protein sequence ID" value="RHL41407.1"/>
    <property type="molecule type" value="Genomic_DNA"/>
</dbReference>
<dbReference type="PANTHER" id="PTHR37833">
    <property type="entry name" value="LIPOPROTEIN-RELATED"/>
    <property type="match status" value="1"/>
</dbReference>
<proteinExistence type="predicted"/>
<dbReference type="Proteomes" id="UP000183766">
    <property type="component" value="Unassembled WGS sequence"/>
</dbReference>
<dbReference type="Proteomes" id="UP000284495">
    <property type="component" value="Unassembled WGS sequence"/>
</dbReference>
<dbReference type="InterPro" id="IPR013783">
    <property type="entry name" value="Ig-like_fold"/>
</dbReference>
<dbReference type="Gene3D" id="2.60.40.10">
    <property type="entry name" value="Immunoglobulins"/>
    <property type="match status" value="1"/>
</dbReference>
<sequence>MKNRQWRYYLLYWLMVFFPAHYLGAQGIAYQSVEVDSLINPPLLKEGGEMFSFDSLRIHIGSIYDTDAPRTYTFPFRNVSGKNVRITKITTSCGCTAAAFSLGTLAPGMESMVTLVYNPKNRIGTVETYAFVYTDISEKHPVARLMLIGEVVCSDEWRYLPSTMGTLRMKRKQIVFSEMTSNVCPSERILCANIGKKPLKLSAQMLPPYAVFQTEPEVIPPGQEADIVITVDGSKLPDNLGNGLQFNFIVEGVDAPLTDRLVRVTIKRLQ</sequence>
<dbReference type="RefSeq" id="WP_004315959.1">
    <property type="nucleotide sequence ID" value="NZ_CABKPA010000034.1"/>
</dbReference>
<accession>A0A1I4QIY9</accession>
<name>A0A1I4QIY9_9BACE</name>
<evidence type="ECO:0000313" key="2">
    <source>
        <dbReference type="EMBL" id="RHL41407.1"/>
    </source>
</evidence>
<reference evidence="3 4" key="1">
    <citation type="submission" date="2016-10" db="EMBL/GenBank/DDBJ databases">
        <authorList>
            <person name="de Groot N.N."/>
        </authorList>
    </citation>
    <scope>NUCLEOTIDE SEQUENCE [LARGE SCALE GENOMIC DNA]</scope>
    <source>
        <strain evidence="3 4">NLAE-zl-C202</strain>
    </source>
</reference>
<evidence type="ECO:0000313" key="1">
    <source>
        <dbReference type="EMBL" id="MCA4523746.1"/>
    </source>
</evidence>
<evidence type="ECO:0000313" key="5">
    <source>
        <dbReference type="Proteomes" id="UP000284495"/>
    </source>
</evidence>
<evidence type="ECO:0000313" key="4">
    <source>
        <dbReference type="Proteomes" id="UP000183766"/>
    </source>
</evidence>
<dbReference type="Proteomes" id="UP001197958">
    <property type="component" value="Unassembled WGS sequence"/>
</dbReference>
<organism evidence="3 4">
    <name type="scientific">Bacteroides xylanisolvens</name>
    <dbReference type="NCBI Taxonomy" id="371601"/>
    <lineage>
        <taxon>Bacteria</taxon>
        <taxon>Pseudomonadati</taxon>
        <taxon>Bacteroidota</taxon>
        <taxon>Bacteroidia</taxon>
        <taxon>Bacteroidales</taxon>
        <taxon>Bacteroidaceae</taxon>
        <taxon>Bacteroides</taxon>
    </lineage>
</organism>
<dbReference type="PANTHER" id="PTHR37833:SF1">
    <property type="entry name" value="SIGNAL PEPTIDE PROTEIN"/>
    <property type="match status" value="1"/>
</dbReference>
<reference evidence="2 5" key="2">
    <citation type="submission" date="2018-08" db="EMBL/GenBank/DDBJ databases">
        <title>A genome reference for cultivated species of the human gut microbiota.</title>
        <authorList>
            <person name="Zou Y."/>
            <person name="Xue W."/>
            <person name="Luo G."/>
        </authorList>
    </citation>
    <scope>NUCLEOTIDE SEQUENCE [LARGE SCALE GENOMIC DNA]</scope>
    <source>
        <strain evidence="2 5">AF38-2</strain>
    </source>
</reference>
<protein>
    <submittedName>
        <fullName evidence="1">DUF1573 domain-containing protein</fullName>
    </submittedName>
</protein>
<dbReference type="EMBL" id="JAIWWW010000024">
    <property type="protein sequence ID" value="MCA4523746.1"/>
    <property type="molecule type" value="Genomic_DNA"/>
</dbReference>